<proteinExistence type="predicted"/>
<dbReference type="EMBL" id="CP022535">
    <property type="protein sequence ID" value="ASP28048.1"/>
    <property type="molecule type" value="Genomic_DNA"/>
</dbReference>
<keyword evidence="1" id="KW-1133">Transmembrane helix</keyword>
<dbReference type="RefSeq" id="WP_094048430.1">
    <property type="nucleotide sequence ID" value="NZ_CP022535.1"/>
</dbReference>
<dbReference type="OrthoDB" id="389190at2"/>
<accession>A0A222ENH7</accession>
<evidence type="ECO:0000256" key="1">
    <source>
        <dbReference type="SAM" id="Phobius"/>
    </source>
</evidence>
<protein>
    <submittedName>
        <fullName evidence="2">Uncharacterized protein</fullName>
    </submittedName>
</protein>
<reference evidence="2 3" key="1">
    <citation type="submission" date="2017-07" db="EMBL/GenBank/DDBJ databases">
        <title>Complete genome sequence of Spiroplasma corruscae EC-1 (DSM 19793).</title>
        <authorList>
            <person name="Tsai Y.-M."/>
            <person name="Lo W.-S."/>
            <person name="Kuo C.-H."/>
        </authorList>
    </citation>
    <scope>NUCLEOTIDE SEQUENCE [LARGE SCALE GENOMIC DNA]</scope>
    <source>
        <strain evidence="2 3">EC-1</strain>
    </source>
</reference>
<gene>
    <name evidence="2" type="ORF">SCORR_v1c02740</name>
</gene>
<dbReference type="KEGG" id="scou:SCORR_v1c02740"/>
<organism evidence="2 3">
    <name type="scientific">Spiroplasma corruscae</name>
    <dbReference type="NCBI Taxonomy" id="216934"/>
    <lineage>
        <taxon>Bacteria</taxon>
        <taxon>Bacillati</taxon>
        <taxon>Mycoplasmatota</taxon>
        <taxon>Mollicutes</taxon>
        <taxon>Entomoplasmatales</taxon>
        <taxon>Spiroplasmataceae</taxon>
        <taxon>Spiroplasma</taxon>
    </lineage>
</organism>
<evidence type="ECO:0000313" key="3">
    <source>
        <dbReference type="Proteomes" id="UP000203229"/>
    </source>
</evidence>
<feature type="transmembrane region" description="Helical" evidence="1">
    <location>
        <begin position="160"/>
        <end position="182"/>
    </location>
</feature>
<evidence type="ECO:0000313" key="2">
    <source>
        <dbReference type="EMBL" id="ASP28048.1"/>
    </source>
</evidence>
<name>A0A222ENH7_9MOLU</name>
<dbReference type="Proteomes" id="UP000203229">
    <property type="component" value="Chromosome"/>
</dbReference>
<keyword evidence="3" id="KW-1185">Reference proteome</keyword>
<keyword evidence="1" id="KW-0472">Membrane</keyword>
<sequence>MLYMNNNFWIKTGIDHTKNLLKFIGNDFDDTKFLNETFTNLFTKNLKDLNIEDGKLKSYVLSWFELKNIIVNWKEKSSKDNSFRIEMKHFESLYMIIDKNGTYWQFFQEVSDEKEEFEIEINKVFQKVLKTKYLKPTLEKLLIFCHKIYLDGLFGRYTSLFVWLLLQLFLIFKNFAPIITLVDKNTQILWLFPLINMLYNELSCLPMAKWKRSPYFKKVFNYCYANSYSYKIKIKNIL</sequence>
<keyword evidence="1" id="KW-0812">Transmembrane</keyword>
<dbReference type="AlphaFoldDB" id="A0A222ENH7"/>
<feature type="transmembrane region" description="Helical" evidence="1">
    <location>
        <begin position="188"/>
        <end position="208"/>
    </location>
</feature>